<dbReference type="Proteomes" id="UP000245207">
    <property type="component" value="Unassembled WGS sequence"/>
</dbReference>
<dbReference type="PROSITE" id="PS50181">
    <property type="entry name" value="FBOX"/>
    <property type="match status" value="1"/>
</dbReference>
<dbReference type="Gene3D" id="1.20.1280.50">
    <property type="match status" value="1"/>
</dbReference>
<protein>
    <submittedName>
        <fullName evidence="3">RNI-like superfamily protein</fullName>
    </submittedName>
</protein>
<evidence type="ECO:0000259" key="2">
    <source>
        <dbReference type="PROSITE" id="PS50181"/>
    </source>
</evidence>
<dbReference type="AlphaFoldDB" id="A0A2U1QE62"/>
<proteinExistence type="predicted"/>
<keyword evidence="4" id="KW-1185">Reference proteome</keyword>
<dbReference type="SUPFAM" id="SSF81383">
    <property type="entry name" value="F-box domain"/>
    <property type="match status" value="1"/>
</dbReference>
<evidence type="ECO:0000313" key="3">
    <source>
        <dbReference type="EMBL" id="PWA96295.1"/>
    </source>
</evidence>
<dbReference type="PANTHER" id="PTHR38926">
    <property type="entry name" value="F-BOX DOMAIN CONTAINING PROTEIN, EXPRESSED"/>
    <property type="match status" value="1"/>
</dbReference>
<dbReference type="CDD" id="cd22164">
    <property type="entry name" value="F-box_AtSKIP19-like"/>
    <property type="match status" value="1"/>
</dbReference>
<feature type="region of interest" description="Disordered" evidence="1">
    <location>
        <begin position="289"/>
        <end position="341"/>
    </location>
</feature>
<feature type="domain" description="F-box" evidence="2">
    <location>
        <begin position="12"/>
        <end position="60"/>
    </location>
</feature>
<dbReference type="SUPFAM" id="SSF52047">
    <property type="entry name" value="RNI-like"/>
    <property type="match status" value="1"/>
</dbReference>
<dbReference type="Pfam" id="PF12937">
    <property type="entry name" value="F-box-like"/>
    <property type="match status" value="1"/>
</dbReference>
<sequence length="341" mass="39831">MTSTSKSYRPKRRNWLDIPSDILADILSRVGAIDILENAQLVCTAWRKICKNNPDVWRVIYMENYWDPKARPLLRQMCEEAVNRSQFGLVDIAIVDFCNDDLLFYVAYRSSQLRSLDISGSSDYLTDISVETIRSVGRHCPMLETLKMNKERVVFSDRETTEDYYELKNKINTDTAIAIAIGKNFCQLKHLELIGNYMTNVGLRAILDGCPHIELLDLRQCYYIDLKTDLGERCSQQITYLKLSNDFVDSTACNVTAGYKKDYDDDDYYYSEDNDGYYNEDNDGYKKDYYYDDDDYYSEDNDGYYNEDNEPLYSDSEEFVDYDNVADNDDNDDDDDDFSKF</sequence>
<comment type="caution">
    <text evidence="3">The sequence shown here is derived from an EMBL/GenBank/DDBJ whole genome shotgun (WGS) entry which is preliminary data.</text>
</comment>
<dbReference type="STRING" id="35608.A0A2U1QE62"/>
<evidence type="ECO:0000256" key="1">
    <source>
        <dbReference type="SAM" id="MobiDB-lite"/>
    </source>
</evidence>
<dbReference type="InterPro" id="IPR032675">
    <property type="entry name" value="LRR_dom_sf"/>
</dbReference>
<organism evidence="3 4">
    <name type="scientific">Artemisia annua</name>
    <name type="common">Sweet wormwood</name>
    <dbReference type="NCBI Taxonomy" id="35608"/>
    <lineage>
        <taxon>Eukaryota</taxon>
        <taxon>Viridiplantae</taxon>
        <taxon>Streptophyta</taxon>
        <taxon>Embryophyta</taxon>
        <taxon>Tracheophyta</taxon>
        <taxon>Spermatophyta</taxon>
        <taxon>Magnoliopsida</taxon>
        <taxon>eudicotyledons</taxon>
        <taxon>Gunneridae</taxon>
        <taxon>Pentapetalae</taxon>
        <taxon>asterids</taxon>
        <taxon>campanulids</taxon>
        <taxon>Asterales</taxon>
        <taxon>Asteraceae</taxon>
        <taxon>Asteroideae</taxon>
        <taxon>Anthemideae</taxon>
        <taxon>Artemisiinae</taxon>
        <taxon>Artemisia</taxon>
    </lineage>
</organism>
<evidence type="ECO:0000313" key="4">
    <source>
        <dbReference type="Proteomes" id="UP000245207"/>
    </source>
</evidence>
<dbReference type="OrthoDB" id="2095648at2759"/>
<dbReference type="InterPro" id="IPR001810">
    <property type="entry name" value="F-box_dom"/>
</dbReference>
<reference evidence="3 4" key="1">
    <citation type="journal article" date="2018" name="Mol. Plant">
        <title>The genome of Artemisia annua provides insight into the evolution of Asteraceae family and artemisinin biosynthesis.</title>
        <authorList>
            <person name="Shen Q."/>
            <person name="Zhang L."/>
            <person name="Liao Z."/>
            <person name="Wang S."/>
            <person name="Yan T."/>
            <person name="Shi P."/>
            <person name="Liu M."/>
            <person name="Fu X."/>
            <person name="Pan Q."/>
            <person name="Wang Y."/>
            <person name="Lv Z."/>
            <person name="Lu X."/>
            <person name="Zhang F."/>
            <person name="Jiang W."/>
            <person name="Ma Y."/>
            <person name="Chen M."/>
            <person name="Hao X."/>
            <person name="Li L."/>
            <person name="Tang Y."/>
            <person name="Lv G."/>
            <person name="Zhou Y."/>
            <person name="Sun X."/>
            <person name="Brodelius P.E."/>
            <person name="Rose J.K.C."/>
            <person name="Tang K."/>
        </authorList>
    </citation>
    <scope>NUCLEOTIDE SEQUENCE [LARGE SCALE GENOMIC DNA]</scope>
    <source>
        <strain evidence="4">cv. Huhao1</strain>
        <tissue evidence="3">Leaf</tissue>
    </source>
</reference>
<accession>A0A2U1QE62</accession>
<dbReference type="PANTHER" id="PTHR38926:SF80">
    <property type="entry name" value="F-BOX DOMAIN, LEUCINE-RICH REPEAT DOMAIN SUPERFAMILY"/>
    <property type="match status" value="1"/>
</dbReference>
<feature type="compositionally biased region" description="Acidic residues" evidence="1">
    <location>
        <begin position="291"/>
        <end position="341"/>
    </location>
</feature>
<dbReference type="EMBL" id="PKPP01000186">
    <property type="protein sequence ID" value="PWA96295.1"/>
    <property type="molecule type" value="Genomic_DNA"/>
</dbReference>
<dbReference type="Gene3D" id="3.80.10.10">
    <property type="entry name" value="Ribonuclease Inhibitor"/>
    <property type="match status" value="1"/>
</dbReference>
<dbReference type="InterPro" id="IPR036047">
    <property type="entry name" value="F-box-like_dom_sf"/>
</dbReference>
<gene>
    <name evidence="3" type="ORF">CTI12_AA039940</name>
</gene>
<name>A0A2U1QE62_ARTAN</name>